<keyword evidence="1" id="KW-0812">Transmembrane</keyword>
<sequence>MIRGVRHYSLAVRQPDGGIFCDTEPVSSRFSGRIRRVPFVRGVLILSETLWYGMKSLQRSAIIAAGEADGPDAGGSSASKWVMALTMAVALALGIGIFLVLPLLAVRLIDPFLESSVVSNLIEGVIRLVILVAYVGGISAMKDIRRVYAYHGAEHMAVHAYEAGHPLTVENVRRHPTPHPRCGTAFLLTVAVVSVLVFALLGRPDLEWRILSRIALIPVVAAVSYEIIRFAGAHRQAWFGKAIAAPGLALQLITTRQPDEDQIQVAIAAMEAALAADRATSPDLAENQA</sequence>
<organism evidence="2 3">
    <name type="scientific">Geodia barretti</name>
    <name type="common">Barrett's horny sponge</name>
    <dbReference type="NCBI Taxonomy" id="519541"/>
    <lineage>
        <taxon>Eukaryota</taxon>
        <taxon>Metazoa</taxon>
        <taxon>Porifera</taxon>
        <taxon>Demospongiae</taxon>
        <taxon>Heteroscleromorpha</taxon>
        <taxon>Tetractinellida</taxon>
        <taxon>Astrophorina</taxon>
        <taxon>Geodiidae</taxon>
        <taxon>Geodia</taxon>
    </lineage>
</organism>
<dbReference type="Pfam" id="PF07136">
    <property type="entry name" value="DUF1385"/>
    <property type="match status" value="1"/>
</dbReference>
<keyword evidence="1" id="KW-0472">Membrane</keyword>
<dbReference type="PANTHER" id="PTHR42867:SF1">
    <property type="entry name" value="MEMBRANE PROTEIN-RELATED"/>
    <property type="match status" value="1"/>
</dbReference>
<accession>A0AA35X517</accession>
<dbReference type="Proteomes" id="UP001174909">
    <property type="component" value="Unassembled WGS sequence"/>
</dbReference>
<feature type="transmembrane region" description="Helical" evidence="1">
    <location>
        <begin position="183"/>
        <end position="202"/>
    </location>
</feature>
<dbReference type="EMBL" id="CASHTH010003070">
    <property type="protein sequence ID" value="CAI8039956.1"/>
    <property type="molecule type" value="Genomic_DNA"/>
</dbReference>
<dbReference type="InterPro" id="IPR010787">
    <property type="entry name" value="DUF1385"/>
</dbReference>
<dbReference type="PANTHER" id="PTHR42867">
    <property type="entry name" value="MEMBRANE PROTEIN-RELATED"/>
    <property type="match status" value="1"/>
</dbReference>
<name>A0AA35X517_GEOBA</name>
<reference evidence="2" key="1">
    <citation type="submission" date="2023-03" db="EMBL/GenBank/DDBJ databases">
        <authorList>
            <person name="Steffen K."/>
            <person name="Cardenas P."/>
        </authorList>
    </citation>
    <scope>NUCLEOTIDE SEQUENCE</scope>
</reference>
<feature type="transmembrane region" description="Helical" evidence="1">
    <location>
        <begin position="81"/>
        <end position="105"/>
    </location>
</feature>
<evidence type="ECO:0000313" key="2">
    <source>
        <dbReference type="EMBL" id="CAI8039956.1"/>
    </source>
</evidence>
<evidence type="ECO:0000313" key="3">
    <source>
        <dbReference type="Proteomes" id="UP001174909"/>
    </source>
</evidence>
<comment type="caution">
    <text evidence="2">The sequence shown here is derived from an EMBL/GenBank/DDBJ whole genome shotgun (WGS) entry which is preliminary data.</text>
</comment>
<keyword evidence="3" id="KW-1185">Reference proteome</keyword>
<dbReference type="AlphaFoldDB" id="A0AA35X517"/>
<feature type="transmembrane region" description="Helical" evidence="1">
    <location>
        <begin position="117"/>
        <end position="136"/>
    </location>
</feature>
<protein>
    <submittedName>
        <fullName evidence="2">Uncharacterized protein YqhQ</fullName>
    </submittedName>
</protein>
<evidence type="ECO:0000256" key="1">
    <source>
        <dbReference type="SAM" id="Phobius"/>
    </source>
</evidence>
<proteinExistence type="predicted"/>
<gene>
    <name evidence="2" type="ORF">GBAR_LOCUS22286</name>
</gene>
<feature type="transmembrane region" description="Helical" evidence="1">
    <location>
        <begin position="208"/>
        <end position="228"/>
    </location>
</feature>
<keyword evidence="1" id="KW-1133">Transmembrane helix</keyword>